<dbReference type="SUPFAM" id="SSF54001">
    <property type="entry name" value="Cysteine proteinases"/>
    <property type="match status" value="1"/>
</dbReference>
<dbReference type="Pfam" id="PF08246">
    <property type="entry name" value="Inhibitor_I29"/>
    <property type="match status" value="1"/>
</dbReference>
<keyword evidence="3" id="KW-0378">Hydrolase</keyword>
<keyword evidence="6" id="KW-1015">Disulfide bond</keyword>
<keyword evidence="4" id="KW-0788">Thiol protease</keyword>
<dbReference type="PANTHER" id="PTHR12411">
    <property type="entry name" value="CYSTEINE PROTEASE FAMILY C1-RELATED"/>
    <property type="match status" value="1"/>
</dbReference>
<evidence type="ECO:0000256" key="2">
    <source>
        <dbReference type="ARBA" id="ARBA00022670"/>
    </source>
</evidence>
<proteinExistence type="inferred from homology"/>
<dbReference type="InterPro" id="IPR013128">
    <property type="entry name" value="Peptidase_C1A"/>
</dbReference>
<feature type="domain" description="Cathepsin propeptide inhibitor" evidence="9">
    <location>
        <begin position="33"/>
        <end position="89"/>
    </location>
</feature>
<dbReference type="InterPro" id="IPR000169">
    <property type="entry name" value="Pept_cys_AS"/>
</dbReference>
<name>A0ABR3IFY2_LOXSC</name>
<evidence type="ECO:0000256" key="6">
    <source>
        <dbReference type="ARBA" id="ARBA00023157"/>
    </source>
</evidence>
<dbReference type="Gene3D" id="3.90.70.10">
    <property type="entry name" value="Cysteine proteinases"/>
    <property type="match status" value="1"/>
</dbReference>
<dbReference type="Pfam" id="PF00112">
    <property type="entry name" value="Peptidase_C1"/>
    <property type="match status" value="1"/>
</dbReference>
<evidence type="ECO:0000256" key="3">
    <source>
        <dbReference type="ARBA" id="ARBA00022801"/>
    </source>
</evidence>
<dbReference type="InterPro" id="IPR038765">
    <property type="entry name" value="Papain-like_cys_pep_sf"/>
</dbReference>
<evidence type="ECO:0000256" key="7">
    <source>
        <dbReference type="SAM" id="SignalP"/>
    </source>
</evidence>
<dbReference type="InterPro" id="IPR039417">
    <property type="entry name" value="Peptidase_C1A_papain-like"/>
</dbReference>
<evidence type="ECO:0000313" key="10">
    <source>
        <dbReference type="EMBL" id="KAL0895153.1"/>
    </source>
</evidence>
<dbReference type="SMART" id="SM00848">
    <property type="entry name" value="Inhibitor_I29"/>
    <property type="match status" value="1"/>
</dbReference>
<organism evidence="10 11">
    <name type="scientific">Loxostege sticticalis</name>
    <name type="common">Beet webworm moth</name>
    <dbReference type="NCBI Taxonomy" id="481309"/>
    <lineage>
        <taxon>Eukaryota</taxon>
        <taxon>Metazoa</taxon>
        <taxon>Ecdysozoa</taxon>
        <taxon>Arthropoda</taxon>
        <taxon>Hexapoda</taxon>
        <taxon>Insecta</taxon>
        <taxon>Pterygota</taxon>
        <taxon>Neoptera</taxon>
        <taxon>Endopterygota</taxon>
        <taxon>Lepidoptera</taxon>
        <taxon>Glossata</taxon>
        <taxon>Ditrysia</taxon>
        <taxon>Pyraloidea</taxon>
        <taxon>Crambidae</taxon>
        <taxon>Pyraustinae</taxon>
        <taxon>Loxostege</taxon>
    </lineage>
</organism>
<comment type="similarity">
    <text evidence="1">Belongs to the peptidase C1 family.</text>
</comment>
<dbReference type="PRINTS" id="PR00705">
    <property type="entry name" value="PAPAIN"/>
</dbReference>
<dbReference type="InterPro" id="IPR025661">
    <property type="entry name" value="Pept_asp_AS"/>
</dbReference>
<evidence type="ECO:0000259" key="9">
    <source>
        <dbReference type="SMART" id="SM00848"/>
    </source>
</evidence>
<keyword evidence="7" id="KW-0732">Signal</keyword>
<dbReference type="CDD" id="cd02248">
    <property type="entry name" value="Peptidase_C1A"/>
    <property type="match status" value="1"/>
</dbReference>
<dbReference type="InterPro" id="IPR000668">
    <property type="entry name" value="Peptidase_C1A_C"/>
</dbReference>
<evidence type="ECO:0000256" key="5">
    <source>
        <dbReference type="ARBA" id="ARBA00023145"/>
    </source>
</evidence>
<dbReference type="InterPro" id="IPR025660">
    <property type="entry name" value="Pept_his_AS"/>
</dbReference>
<feature type="signal peptide" evidence="7">
    <location>
        <begin position="1"/>
        <end position="17"/>
    </location>
</feature>
<evidence type="ECO:0000256" key="4">
    <source>
        <dbReference type="ARBA" id="ARBA00022807"/>
    </source>
</evidence>
<keyword evidence="5" id="KW-0865">Zymogen</keyword>
<dbReference type="SMART" id="SM00645">
    <property type="entry name" value="Pept_C1"/>
    <property type="match status" value="1"/>
</dbReference>
<dbReference type="PROSITE" id="PS00139">
    <property type="entry name" value="THIOL_PROTEASE_CYS"/>
    <property type="match status" value="1"/>
</dbReference>
<sequence>MFSLVLLLCSAGALVSSAPQKTFYNVEDAHSHFEDFVQTYNKEYTNEAEKQARFEIFKNNLENINMKNKMSQSAVFGITQFSDLTQEEFTQTFTGCVMPGGETTCSRTSLASNATGVAAAENFDWRNQNKVTSVKNQQQCGSCWAFSTAGTIEGQYAMKHNQLVDLSPQQLVDCSRSNHGCHGGWMSAAILDTAEFGGLMSWQSYPYMASQGMCRANAGQITAQVTGCRNFAVASEEDLKQTLAQVGPLSIALAASSWNHYTGGIYDASMCDQNIDHAVLLVGYGTENGKPYWTIKNSWGSQWGESGYIRISRNQNTCNLMGSGQFVTANVQ</sequence>
<evidence type="ECO:0000256" key="1">
    <source>
        <dbReference type="ARBA" id="ARBA00008455"/>
    </source>
</evidence>
<gene>
    <name evidence="10" type="ORF">ABMA27_013604</name>
</gene>
<feature type="domain" description="Peptidase C1A papain C-terminal" evidence="8">
    <location>
        <begin position="119"/>
        <end position="328"/>
    </location>
</feature>
<evidence type="ECO:0000313" key="11">
    <source>
        <dbReference type="Proteomes" id="UP001549920"/>
    </source>
</evidence>
<reference evidence="10 11" key="1">
    <citation type="submission" date="2024-06" db="EMBL/GenBank/DDBJ databases">
        <title>A chromosome-level genome assembly of beet webworm, Loxostege sticticalis.</title>
        <authorList>
            <person name="Zhang Y."/>
        </authorList>
    </citation>
    <scope>NUCLEOTIDE SEQUENCE [LARGE SCALE GENOMIC DNA]</scope>
    <source>
        <strain evidence="10">AQ026</strain>
        <tissue evidence="10">Whole body</tissue>
    </source>
</reference>
<dbReference type="InterPro" id="IPR013201">
    <property type="entry name" value="Prot_inhib_I29"/>
</dbReference>
<dbReference type="PROSITE" id="PS00640">
    <property type="entry name" value="THIOL_PROTEASE_ASN"/>
    <property type="match status" value="1"/>
</dbReference>
<dbReference type="EMBL" id="JBEUOH010000004">
    <property type="protein sequence ID" value="KAL0895153.1"/>
    <property type="molecule type" value="Genomic_DNA"/>
</dbReference>
<keyword evidence="11" id="KW-1185">Reference proteome</keyword>
<evidence type="ECO:0000259" key="8">
    <source>
        <dbReference type="SMART" id="SM00645"/>
    </source>
</evidence>
<accession>A0ABR3IFY2</accession>
<keyword evidence="2" id="KW-0645">Protease</keyword>
<feature type="chain" id="PRO_5046812974" evidence="7">
    <location>
        <begin position="18"/>
        <end position="332"/>
    </location>
</feature>
<comment type="caution">
    <text evidence="10">The sequence shown here is derived from an EMBL/GenBank/DDBJ whole genome shotgun (WGS) entry which is preliminary data.</text>
</comment>
<protein>
    <submittedName>
        <fullName evidence="10">Uncharacterized protein</fullName>
    </submittedName>
</protein>
<dbReference type="Proteomes" id="UP001549920">
    <property type="component" value="Unassembled WGS sequence"/>
</dbReference>
<dbReference type="PROSITE" id="PS00639">
    <property type="entry name" value="THIOL_PROTEASE_HIS"/>
    <property type="match status" value="1"/>
</dbReference>